<name>A0A645AXF4_9ZZZZ</name>
<dbReference type="InterPro" id="IPR001036">
    <property type="entry name" value="Acrflvin-R"/>
</dbReference>
<keyword evidence="1" id="KW-0472">Membrane</keyword>
<feature type="transmembrane region" description="Helical" evidence="1">
    <location>
        <begin position="152"/>
        <end position="175"/>
    </location>
</feature>
<feature type="transmembrane region" description="Helical" evidence="1">
    <location>
        <begin position="231"/>
        <end position="255"/>
    </location>
</feature>
<comment type="caution">
    <text evidence="2">The sequence shown here is derived from an EMBL/GenBank/DDBJ whole genome shotgun (WGS) entry which is preliminary data.</text>
</comment>
<dbReference type="PANTHER" id="PTHR32063">
    <property type="match status" value="1"/>
</dbReference>
<dbReference type="SUPFAM" id="SSF82866">
    <property type="entry name" value="Multidrug efflux transporter AcrB transmembrane domain"/>
    <property type="match status" value="1"/>
</dbReference>
<dbReference type="Gene3D" id="3.30.70.1440">
    <property type="entry name" value="Multidrug efflux transporter AcrB pore domain"/>
    <property type="match status" value="1"/>
</dbReference>
<dbReference type="GO" id="GO:0005886">
    <property type="term" value="C:plasma membrane"/>
    <property type="evidence" value="ECO:0007669"/>
    <property type="project" value="TreeGrafter"/>
</dbReference>
<proteinExistence type="predicted"/>
<feature type="transmembrane region" description="Helical" evidence="1">
    <location>
        <begin position="196"/>
        <end position="219"/>
    </location>
</feature>
<dbReference type="Pfam" id="PF00873">
    <property type="entry name" value="ACR_tran"/>
    <property type="match status" value="1"/>
</dbReference>
<dbReference type="PANTHER" id="PTHR32063:SF0">
    <property type="entry name" value="SWARMING MOTILITY PROTEIN SWRC"/>
    <property type="match status" value="1"/>
</dbReference>
<feature type="transmembrane region" description="Helical" evidence="1">
    <location>
        <begin position="126"/>
        <end position="146"/>
    </location>
</feature>
<dbReference type="AlphaFoldDB" id="A0A645AXF4"/>
<feature type="transmembrane region" description="Helical" evidence="1">
    <location>
        <begin position="100"/>
        <end position="119"/>
    </location>
</feature>
<evidence type="ECO:0000313" key="2">
    <source>
        <dbReference type="EMBL" id="MPM57779.1"/>
    </source>
</evidence>
<dbReference type="Gene3D" id="3.30.2090.10">
    <property type="entry name" value="Multidrug efflux transporter AcrB TolC docking domain, DN and DC subdomains"/>
    <property type="match status" value="1"/>
</dbReference>
<dbReference type="GO" id="GO:0042910">
    <property type="term" value="F:xenobiotic transmembrane transporter activity"/>
    <property type="evidence" value="ECO:0007669"/>
    <property type="project" value="TreeGrafter"/>
</dbReference>
<dbReference type="InterPro" id="IPR027463">
    <property type="entry name" value="AcrB_DN_DC_subdom"/>
</dbReference>
<organism evidence="2">
    <name type="scientific">bioreactor metagenome</name>
    <dbReference type="NCBI Taxonomy" id="1076179"/>
    <lineage>
        <taxon>unclassified sequences</taxon>
        <taxon>metagenomes</taxon>
        <taxon>ecological metagenomes</taxon>
    </lineage>
</organism>
<accession>A0A645AXF4</accession>
<dbReference type="EMBL" id="VSSQ01016440">
    <property type="protein sequence ID" value="MPM57779.1"/>
    <property type="molecule type" value="Genomic_DNA"/>
</dbReference>
<sequence>MFPHNRLSYDDVANLRISTQLGSFVRLADIADVRISSGPTQIDRESRQLQVIVYANTVGVSSGVVLQEIRDMMPSLNLPLGYTYKFVGQAQTMQDSFMQIAKALVLAIVLIYMVLAAEFESFVHPLTIMISLPFSLVGAILGLLIAAKTINIMSLIGVIMLMGLVTKNAILLVDYTNQLRTRGMLITDALIEAGVLRLRPILMTTMAMIFGMLPVALGWGAGAELRSSMGVVLVGGLITSTILTLIVVPLVYLLIDQLQQRFKKNRSTDKSTQSV</sequence>
<dbReference type="Gene3D" id="1.20.1640.10">
    <property type="entry name" value="Multidrug efflux transporter AcrB transmembrane domain"/>
    <property type="match status" value="1"/>
</dbReference>
<reference evidence="2" key="1">
    <citation type="submission" date="2019-08" db="EMBL/GenBank/DDBJ databases">
        <authorList>
            <person name="Kucharzyk K."/>
            <person name="Murdoch R.W."/>
            <person name="Higgins S."/>
            <person name="Loffler F."/>
        </authorList>
    </citation>
    <scope>NUCLEOTIDE SEQUENCE</scope>
</reference>
<keyword evidence="1" id="KW-1133">Transmembrane helix</keyword>
<protein>
    <submittedName>
        <fullName evidence="2">Multidrug resistance protein MdtB</fullName>
    </submittedName>
</protein>
<dbReference type="PRINTS" id="PR00702">
    <property type="entry name" value="ACRIFLAVINRP"/>
</dbReference>
<keyword evidence="1" id="KW-0812">Transmembrane</keyword>
<gene>
    <name evidence="2" type="primary">mdtB_11</name>
    <name evidence="2" type="ORF">SDC9_104602</name>
</gene>
<evidence type="ECO:0000256" key="1">
    <source>
        <dbReference type="SAM" id="Phobius"/>
    </source>
</evidence>